<organism evidence="3">
    <name type="scientific">Bacteroides thetaiotaomicron</name>
    <dbReference type="NCBI Taxonomy" id="818"/>
    <lineage>
        <taxon>Bacteria</taxon>
        <taxon>Pseudomonadati</taxon>
        <taxon>Bacteroidota</taxon>
        <taxon>Bacteroidia</taxon>
        <taxon>Bacteroidales</taxon>
        <taxon>Bacteroidaceae</taxon>
        <taxon>Bacteroides</taxon>
    </lineage>
</organism>
<protein>
    <recommendedName>
        <fullName evidence="4">Helix-turn-helix domain-containing protein</fullName>
    </recommendedName>
</protein>
<keyword evidence="1" id="KW-0472">Membrane</keyword>
<dbReference type="AlphaFoldDB" id="Q8G9E5"/>
<dbReference type="PANTHER" id="PTHR34585">
    <property type="match status" value="1"/>
</dbReference>
<dbReference type="EMBL" id="AJ431573">
    <property type="protein sequence ID" value="CAD24281.1"/>
    <property type="molecule type" value="Genomic_DNA"/>
</dbReference>
<feature type="signal peptide" evidence="2">
    <location>
        <begin position="1"/>
        <end position="20"/>
    </location>
</feature>
<evidence type="ECO:0000256" key="1">
    <source>
        <dbReference type="SAM" id="Phobius"/>
    </source>
</evidence>
<proteinExistence type="predicted"/>
<dbReference type="PANTHER" id="PTHR34585:SF22">
    <property type="entry name" value="HELIX-TURN-HELIX DOMAIN-CONTAINING PROTEIN"/>
    <property type="match status" value="1"/>
</dbReference>
<reference evidence="3" key="1">
    <citation type="journal article" date="2001" name="Mol. Microbiol.">
        <title>Identification of genes required for excision of CTnDOT, a Bacteroides conjugative transposon.</title>
        <authorList>
            <person name="Cheng Q."/>
            <person name="Sutanto Y."/>
            <person name="Shoemaker N.B."/>
            <person name="Gardner J.F."/>
            <person name="Salyers A.A."/>
        </authorList>
    </citation>
    <scope>NUCLEOTIDE SEQUENCE</scope>
</reference>
<keyword evidence="2" id="KW-0732">Signal</keyword>
<evidence type="ECO:0008006" key="4">
    <source>
        <dbReference type="Google" id="ProtNLM"/>
    </source>
</evidence>
<keyword evidence="1" id="KW-1133">Transmembrane helix</keyword>
<feature type="chain" id="PRO_5004308999" description="Helix-turn-helix domain-containing protein" evidence="2">
    <location>
        <begin position="21"/>
        <end position="258"/>
    </location>
</feature>
<name>Q8G9E5_BACT4</name>
<evidence type="ECO:0000313" key="3">
    <source>
        <dbReference type="EMBL" id="CAD24281.1"/>
    </source>
</evidence>
<sequence>MRCSLRIRWRVRVLTLSRCAASRVVSNLSGDAALLSPETARTCAAISAICSVNDRNTELSIVITFIFSPFFLFIFMNIGCASAYRSSKLDALHSACSMFLRQNSAINEGGFNNSLRDSRKIFPEDGSVTRSNGATGSLSAENGTCSEPYRYLCGQTDNCMNMEIVSIEKKTFEMMMAAFGALSEKVAALRRKSDTGRMERWLTGEEVCGQLRISPRTLQTLRDRRLIGYSQINRRFYYKPEEVKRLIPLVGTLYPHGR</sequence>
<feature type="transmembrane region" description="Helical" evidence="1">
    <location>
        <begin position="61"/>
        <end position="84"/>
    </location>
</feature>
<reference evidence="3" key="2">
    <citation type="submission" date="2002-02" db="EMBL/GenBank/DDBJ databases">
        <title>Characterization of genes involved in the modulation of conjugal transfer of the Bacteroides conjugative transposon CTnDOT.</title>
        <authorList>
            <person name="Whittle G."/>
            <person name="Shoemaker N.B."/>
            <person name="Salyers A.A."/>
        </authorList>
    </citation>
    <scope>NUCLEOTIDE SEQUENCE</scope>
</reference>
<accession>Q8G9E5</accession>
<evidence type="ECO:0000256" key="2">
    <source>
        <dbReference type="SAM" id="SignalP"/>
    </source>
</evidence>
<reference evidence="3" key="3">
    <citation type="submission" date="2002-12" db="EMBL/GenBank/DDBJ databases">
        <title>Characterization of Exc, a protein required for the excision of a Bacteroides conjugative transposon.</title>
        <authorList>
            <person name="Sutanto Y."/>
            <person name="Shoemaker N.B."/>
            <person name="Gardner J.F."/>
            <person name="Salyers A.A."/>
        </authorList>
    </citation>
    <scope>NUCLEOTIDE SEQUENCE</scope>
</reference>
<keyword evidence="1" id="KW-0812">Transmembrane</keyword>